<feature type="binding site" evidence="3">
    <location>
        <begin position="84"/>
        <end position="87"/>
    </location>
    <ligand>
        <name>substrate</name>
    </ligand>
</feature>
<evidence type="ECO:0000256" key="1">
    <source>
        <dbReference type="ARBA" id="ARBA00022801"/>
    </source>
</evidence>
<dbReference type="InterPro" id="IPR051695">
    <property type="entry name" value="Phosphoglycerate_Mutase"/>
</dbReference>
<feature type="active site" description="Tele-phosphohistidine intermediate" evidence="2">
    <location>
        <position position="8"/>
    </location>
</feature>
<dbReference type="InterPro" id="IPR029033">
    <property type="entry name" value="His_PPase_superfam"/>
</dbReference>
<evidence type="ECO:0000256" key="3">
    <source>
        <dbReference type="PIRSR" id="PIRSR613078-2"/>
    </source>
</evidence>
<dbReference type="AlphaFoldDB" id="A0A091C991"/>
<dbReference type="SMART" id="SM00855">
    <property type="entry name" value="PGAM"/>
    <property type="match status" value="1"/>
</dbReference>
<proteinExistence type="predicted"/>
<organism evidence="4 5">
    <name type="scientific">Tetragenococcus muriaticus PMC-11-5</name>
    <dbReference type="NCBI Taxonomy" id="1302649"/>
    <lineage>
        <taxon>Bacteria</taxon>
        <taxon>Bacillati</taxon>
        <taxon>Bacillota</taxon>
        <taxon>Bacilli</taxon>
        <taxon>Lactobacillales</taxon>
        <taxon>Enterococcaceae</taxon>
        <taxon>Tetragenococcus</taxon>
    </lineage>
</organism>
<evidence type="ECO:0000256" key="2">
    <source>
        <dbReference type="PIRSR" id="PIRSR613078-1"/>
    </source>
</evidence>
<sequence length="213" mass="24320">MKLYFTRHGKTEWNKQHRFQGMHGDSPLLSSSFAQIQALSCYLQDVPFAAVYASPSKRAKQTAQGIVSQWEQSVPIFYDANLKEMGYGMLERKSIDKMQEQYQETLTNMRHRLDLYDPSPFNGETVSAMLERMTKTIIHASHYHDSPVLFVGHGASMTAAIQFLAGKSYAELREMGGLKNNSLSILETKDQKEPYELTLWNDVSFLPSLQELK</sequence>
<dbReference type="InterPro" id="IPR013078">
    <property type="entry name" value="His_Pase_superF_clade-1"/>
</dbReference>
<dbReference type="Pfam" id="PF00300">
    <property type="entry name" value="His_Phos_1"/>
    <property type="match status" value="1"/>
</dbReference>
<dbReference type="CDD" id="cd07067">
    <property type="entry name" value="HP_PGM_like"/>
    <property type="match status" value="1"/>
</dbReference>
<dbReference type="GO" id="GO:0004331">
    <property type="term" value="F:fructose-2,6-bisphosphate 2-phosphatase activity"/>
    <property type="evidence" value="ECO:0007669"/>
    <property type="project" value="TreeGrafter"/>
</dbReference>
<dbReference type="Proteomes" id="UP000029380">
    <property type="component" value="Unassembled WGS sequence"/>
</dbReference>
<dbReference type="PANTHER" id="PTHR46517">
    <property type="entry name" value="FRUCTOSE-2,6-BISPHOSPHATASE TIGAR"/>
    <property type="match status" value="1"/>
</dbReference>
<dbReference type="EMBL" id="JPVU01000079">
    <property type="protein sequence ID" value="KFN92832.1"/>
    <property type="molecule type" value="Genomic_DNA"/>
</dbReference>
<name>A0A091C991_9ENTE</name>
<evidence type="ECO:0000313" key="5">
    <source>
        <dbReference type="Proteomes" id="UP000029380"/>
    </source>
</evidence>
<dbReference type="GO" id="GO:0045820">
    <property type="term" value="P:negative regulation of glycolytic process"/>
    <property type="evidence" value="ECO:0007669"/>
    <property type="project" value="TreeGrafter"/>
</dbReference>
<protein>
    <submittedName>
        <fullName evidence="4">Phosphoglycerate mutase family 5</fullName>
    </submittedName>
</protein>
<dbReference type="PANTHER" id="PTHR46517:SF1">
    <property type="entry name" value="FRUCTOSE-2,6-BISPHOSPHATASE TIGAR"/>
    <property type="match status" value="1"/>
</dbReference>
<gene>
    <name evidence="4" type="ORF">TMUPMC115_0709</name>
</gene>
<evidence type="ECO:0000313" key="4">
    <source>
        <dbReference type="EMBL" id="KFN92832.1"/>
    </source>
</evidence>
<feature type="binding site" evidence="3">
    <location>
        <position position="58"/>
    </location>
    <ligand>
        <name>substrate</name>
    </ligand>
</feature>
<dbReference type="SUPFAM" id="SSF53254">
    <property type="entry name" value="Phosphoglycerate mutase-like"/>
    <property type="match status" value="1"/>
</dbReference>
<feature type="active site" description="Proton donor/acceptor" evidence="2">
    <location>
        <position position="84"/>
    </location>
</feature>
<accession>A0A091C991</accession>
<reference evidence="4 5" key="1">
    <citation type="submission" date="2014-08" db="EMBL/GenBank/DDBJ databases">
        <title>Genome sequence of Tetragenococcus muriaticus.</title>
        <authorList>
            <person name="Chuea-nongthon C."/>
            <person name="Rodtong S."/>
            <person name="Yongsawatdigul J."/>
            <person name="Steele J.L."/>
            <person name="Liu X.-y."/>
            <person name="Speers J."/>
            <person name="Glasner J.D."/>
            <person name="Neeno-Eckwall E.C."/>
        </authorList>
    </citation>
    <scope>NUCLEOTIDE SEQUENCE [LARGE SCALE GENOMIC DNA]</scope>
    <source>
        <strain evidence="4 5">PMC-11-5</strain>
    </source>
</reference>
<feature type="binding site" evidence="3">
    <location>
        <begin position="7"/>
        <end position="14"/>
    </location>
    <ligand>
        <name>substrate</name>
    </ligand>
</feature>
<dbReference type="RefSeq" id="WP_028789632.1">
    <property type="nucleotide sequence ID" value="NZ_JPVU01000079.1"/>
</dbReference>
<dbReference type="GO" id="GO:0043456">
    <property type="term" value="P:regulation of pentose-phosphate shunt"/>
    <property type="evidence" value="ECO:0007669"/>
    <property type="project" value="TreeGrafter"/>
</dbReference>
<dbReference type="OrthoDB" id="9782128at2"/>
<keyword evidence="1" id="KW-0378">Hydrolase</keyword>
<dbReference type="Gene3D" id="3.40.50.1240">
    <property type="entry name" value="Phosphoglycerate mutase-like"/>
    <property type="match status" value="1"/>
</dbReference>
<comment type="caution">
    <text evidence="4">The sequence shown here is derived from an EMBL/GenBank/DDBJ whole genome shotgun (WGS) entry which is preliminary data.</text>
</comment>
<dbReference type="GO" id="GO:0005829">
    <property type="term" value="C:cytosol"/>
    <property type="evidence" value="ECO:0007669"/>
    <property type="project" value="TreeGrafter"/>
</dbReference>
<dbReference type="PATRIC" id="fig|1302649.3.peg.714"/>